<reference evidence="1 2" key="1">
    <citation type="journal article" date="2013" name="Mar. Genomics">
        <title>Expression of sulfatases in Rhodopirellula baltica and the diversity of sulfatases in the genus Rhodopirellula.</title>
        <authorList>
            <person name="Wegner C.E."/>
            <person name="Richter-Heitmann T."/>
            <person name="Klindworth A."/>
            <person name="Klockow C."/>
            <person name="Richter M."/>
            <person name="Achstetter T."/>
            <person name="Glockner F.O."/>
            <person name="Harder J."/>
        </authorList>
    </citation>
    <scope>NUCLEOTIDE SEQUENCE [LARGE SCALE GENOMIC DNA]</scope>
    <source>
        <strain evidence="1 2">SH28</strain>
    </source>
</reference>
<proteinExistence type="predicted"/>
<dbReference type="PATRIC" id="fig|993517.3.peg.421"/>
<gene>
    <name evidence="1" type="ORF">RBSH_00382</name>
</gene>
<evidence type="ECO:0000313" key="1">
    <source>
        <dbReference type="EMBL" id="EKK04350.1"/>
    </source>
</evidence>
<accession>K5CJV3</accession>
<dbReference type="AlphaFoldDB" id="K5CJV3"/>
<dbReference type="EMBL" id="AMCW01000010">
    <property type="protein sequence ID" value="EKK04350.1"/>
    <property type="molecule type" value="Genomic_DNA"/>
</dbReference>
<name>K5CJV3_RHOBT</name>
<protein>
    <submittedName>
        <fullName evidence="1">Uncharacterized protein</fullName>
    </submittedName>
</protein>
<organism evidence="1 2">
    <name type="scientific">Rhodopirellula baltica SH28</name>
    <dbReference type="NCBI Taxonomy" id="993517"/>
    <lineage>
        <taxon>Bacteria</taxon>
        <taxon>Pseudomonadati</taxon>
        <taxon>Planctomycetota</taxon>
        <taxon>Planctomycetia</taxon>
        <taxon>Pirellulales</taxon>
        <taxon>Pirellulaceae</taxon>
        <taxon>Rhodopirellula</taxon>
    </lineage>
</organism>
<sequence>MNQANAATKQATIPRLVNEIRLQALAAQNPEMQEAVKGYLPSPNDLTQDQ</sequence>
<dbReference type="Proteomes" id="UP000007993">
    <property type="component" value="Unassembled WGS sequence"/>
</dbReference>
<comment type="caution">
    <text evidence="1">The sequence shown here is derived from an EMBL/GenBank/DDBJ whole genome shotgun (WGS) entry which is preliminary data.</text>
</comment>
<evidence type="ECO:0000313" key="2">
    <source>
        <dbReference type="Proteomes" id="UP000007993"/>
    </source>
</evidence>